<keyword evidence="3" id="KW-1185">Reference proteome</keyword>
<feature type="region of interest" description="Disordered" evidence="1">
    <location>
        <begin position="90"/>
        <end position="120"/>
    </location>
</feature>
<proteinExistence type="predicted"/>
<organism evidence="2 3">
    <name type="scientific">Parathielavia hyrcaniae</name>
    <dbReference type="NCBI Taxonomy" id="113614"/>
    <lineage>
        <taxon>Eukaryota</taxon>
        <taxon>Fungi</taxon>
        <taxon>Dikarya</taxon>
        <taxon>Ascomycota</taxon>
        <taxon>Pezizomycotina</taxon>
        <taxon>Sordariomycetes</taxon>
        <taxon>Sordariomycetidae</taxon>
        <taxon>Sordariales</taxon>
        <taxon>Chaetomiaceae</taxon>
        <taxon>Parathielavia</taxon>
    </lineage>
</organism>
<reference evidence="2" key="1">
    <citation type="journal article" date="2023" name="Mol. Phylogenet. Evol.">
        <title>Genome-scale phylogeny and comparative genomics of the fungal order Sordariales.</title>
        <authorList>
            <person name="Hensen N."/>
            <person name="Bonometti L."/>
            <person name="Westerberg I."/>
            <person name="Brannstrom I.O."/>
            <person name="Guillou S."/>
            <person name="Cros-Aarteil S."/>
            <person name="Calhoun S."/>
            <person name="Haridas S."/>
            <person name="Kuo A."/>
            <person name="Mondo S."/>
            <person name="Pangilinan J."/>
            <person name="Riley R."/>
            <person name="LaButti K."/>
            <person name="Andreopoulos B."/>
            <person name="Lipzen A."/>
            <person name="Chen C."/>
            <person name="Yan M."/>
            <person name="Daum C."/>
            <person name="Ng V."/>
            <person name="Clum A."/>
            <person name="Steindorff A."/>
            <person name="Ohm R.A."/>
            <person name="Martin F."/>
            <person name="Silar P."/>
            <person name="Natvig D.O."/>
            <person name="Lalanne C."/>
            <person name="Gautier V."/>
            <person name="Ament-Velasquez S.L."/>
            <person name="Kruys A."/>
            <person name="Hutchinson M.I."/>
            <person name="Powell A.J."/>
            <person name="Barry K."/>
            <person name="Miller A.N."/>
            <person name="Grigoriev I.V."/>
            <person name="Debuchy R."/>
            <person name="Gladieux P."/>
            <person name="Hiltunen Thoren M."/>
            <person name="Johannesson H."/>
        </authorList>
    </citation>
    <scope>NUCLEOTIDE SEQUENCE</scope>
    <source>
        <strain evidence="2">CBS 757.83</strain>
    </source>
</reference>
<accession>A0AAN6Q6F5</accession>
<evidence type="ECO:0000313" key="3">
    <source>
        <dbReference type="Proteomes" id="UP001305647"/>
    </source>
</evidence>
<dbReference type="EMBL" id="MU863629">
    <property type="protein sequence ID" value="KAK4103084.1"/>
    <property type="molecule type" value="Genomic_DNA"/>
</dbReference>
<protein>
    <submittedName>
        <fullName evidence="2">Uncharacterized protein</fullName>
    </submittedName>
</protein>
<evidence type="ECO:0000256" key="1">
    <source>
        <dbReference type="SAM" id="MobiDB-lite"/>
    </source>
</evidence>
<reference evidence="2" key="2">
    <citation type="submission" date="2023-05" db="EMBL/GenBank/DDBJ databases">
        <authorList>
            <consortium name="Lawrence Berkeley National Laboratory"/>
            <person name="Steindorff A."/>
            <person name="Hensen N."/>
            <person name="Bonometti L."/>
            <person name="Westerberg I."/>
            <person name="Brannstrom I.O."/>
            <person name="Guillou S."/>
            <person name="Cros-Aarteil S."/>
            <person name="Calhoun S."/>
            <person name="Haridas S."/>
            <person name="Kuo A."/>
            <person name="Mondo S."/>
            <person name="Pangilinan J."/>
            <person name="Riley R."/>
            <person name="Labutti K."/>
            <person name="Andreopoulos B."/>
            <person name="Lipzen A."/>
            <person name="Chen C."/>
            <person name="Yanf M."/>
            <person name="Daum C."/>
            <person name="Ng V."/>
            <person name="Clum A."/>
            <person name="Ohm R."/>
            <person name="Martin F."/>
            <person name="Silar P."/>
            <person name="Natvig D."/>
            <person name="Lalanne C."/>
            <person name="Gautier V."/>
            <person name="Ament-Velasquez S.L."/>
            <person name="Kruys A."/>
            <person name="Hutchinson M.I."/>
            <person name="Powell A.J."/>
            <person name="Barry K."/>
            <person name="Miller A.N."/>
            <person name="Grigoriev I.V."/>
            <person name="Debuchy R."/>
            <person name="Gladieux P."/>
            <person name="Thoren M.H."/>
            <person name="Johannesson H."/>
        </authorList>
    </citation>
    <scope>NUCLEOTIDE SEQUENCE</scope>
    <source>
        <strain evidence="2">CBS 757.83</strain>
    </source>
</reference>
<name>A0AAN6Q6F5_9PEZI</name>
<sequence length="250" mass="27338">MKMRWLGACSQLHSCSLSSAGPSVGTPTQVNGERSACSSSDGCWPFAMPAQTRCAHLAAYSRPTPSKPNQSPRSLRPYCVRIPNAKSRCVSASHARERVSSDRKPVPSKSPESSARGSNGPIPGFLCLPLWQSPSRSRLAGWSANSRPLIPATTRLTSPKAECILKVELTSKQERNALWAASAALRAVKVSQLFRPQNRVQHPKRWSFQSANGCFRDCTNGKMIRRSLHDATVKLSGRGFTTEPFHRLAV</sequence>
<evidence type="ECO:0000313" key="2">
    <source>
        <dbReference type="EMBL" id="KAK4103084.1"/>
    </source>
</evidence>
<dbReference type="AlphaFoldDB" id="A0AAN6Q6F5"/>
<comment type="caution">
    <text evidence="2">The sequence shown here is derived from an EMBL/GenBank/DDBJ whole genome shotgun (WGS) entry which is preliminary data.</text>
</comment>
<gene>
    <name evidence="2" type="ORF">N658DRAFT_300449</name>
</gene>
<feature type="compositionally biased region" description="Basic and acidic residues" evidence="1">
    <location>
        <begin position="94"/>
        <end position="105"/>
    </location>
</feature>
<dbReference type="Proteomes" id="UP001305647">
    <property type="component" value="Unassembled WGS sequence"/>
</dbReference>